<evidence type="ECO:0000256" key="1">
    <source>
        <dbReference type="ARBA" id="ARBA00006739"/>
    </source>
</evidence>
<dbReference type="GO" id="GO:0016757">
    <property type="term" value="F:glycosyltransferase activity"/>
    <property type="evidence" value="ECO:0007669"/>
    <property type="project" value="UniProtKB-KW"/>
</dbReference>
<dbReference type="Gene3D" id="3.90.550.10">
    <property type="entry name" value="Spore Coat Polysaccharide Biosynthesis Protein SpsA, Chain A"/>
    <property type="match status" value="1"/>
</dbReference>
<feature type="domain" description="Glycosyltransferase 2-like" evidence="4">
    <location>
        <begin position="171"/>
        <end position="288"/>
    </location>
</feature>
<dbReference type="CDD" id="cd00761">
    <property type="entry name" value="Glyco_tranf_GTA_type"/>
    <property type="match status" value="1"/>
</dbReference>
<dbReference type="Pfam" id="PF00535">
    <property type="entry name" value="Glycos_transf_2"/>
    <property type="match status" value="1"/>
</dbReference>
<evidence type="ECO:0000313" key="5">
    <source>
        <dbReference type="EMBL" id="MBB4737022.1"/>
    </source>
</evidence>
<keyword evidence="2" id="KW-0328">Glycosyltransferase</keyword>
<evidence type="ECO:0000313" key="6">
    <source>
        <dbReference type="Proteomes" id="UP000546162"/>
    </source>
</evidence>
<reference evidence="5 6" key="1">
    <citation type="submission" date="2020-08" db="EMBL/GenBank/DDBJ databases">
        <title>Sequencing the genomes of 1000 actinobacteria strains.</title>
        <authorList>
            <person name="Klenk H.-P."/>
        </authorList>
    </citation>
    <scope>NUCLEOTIDE SEQUENCE [LARGE SCALE GENOMIC DNA]</scope>
    <source>
        <strain evidence="5 6">DSM 45809</strain>
    </source>
</reference>
<accession>A0A7W7GRN9</accession>
<name>A0A7W7GRN9_9ACTN</name>
<keyword evidence="6" id="KW-1185">Reference proteome</keyword>
<dbReference type="SUPFAM" id="SSF53448">
    <property type="entry name" value="Nucleotide-diphospho-sugar transferases"/>
    <property type="match status" value="1"/>
</dbReference>
<evidence type="ECO:0000256" key="2">
    <source>
        <dbReference type="ARBA" id="ARBA00022676"/>
    </source>
</evidence>
<comment type="similarity">
    <text evidence="1">Belongs to the glycosyltransferase 2 family.</text>
</comment>
<dbReference type="InterPro" id="IPR050834">
    <property type="entry name" value="Glycosyltransf_2"/>
</dbReference>
<dbReference type="AlphaFoldDB" id="A0A7W7GRN9"/>
<evidence type="ECO:0000259" key="4">
    <source>
        <dbReference type="Pfam" id="PF00535"/>
    </source>
</evidence>
<comment type="caution">
    <text evidence="5">The sequence shown here is derived from an EMBL/GenBank/DDBJ whole genome shotgun (WGS) entry which is preliminary data.</text>
</comment>
<dbReference type="EMBL" id="JACHNB010000001">
    <property type="protein sequence ID" value="MBB4737022.1"/>
    <property type="molecule type" value="Genomic_DNA"/>
</dbReference>
<dbReference type="PANTHER" id="PTHR43685:SF5">
    <property type="entry name" value="GLYCOSYLTRANSFERASE EPSE-RELATED"/>
    <property type="match status" value="1"/>
</dbReference>
<dbReference type="PANTHER" id="PTHR43685">
    <property type="entry name" value="GLYCOSYLTRANSFERASE"/>
    <property type="match status" value="1"/>
</dbReference>
<gene>
    <name evidence="5" type="ORF">BJY16_000481</name>
</gene>
<dbReference type="Proteomes" id="UP000546162">
    <property type="component" value="Unassembled WGS sequence"/>
</dbReference>
<proteinExistence type="inferred from homology"/>
<protein>
    <recommendedName>
        <fullName evidence="4">Glycosyltransferase 2-like domain-containing protein</fullName>
    </recommendedName>
</protein>
<organism evidence="5 6">
    <name type="scientific">Actinoplanes octamycinicus</name>
    <dbReference type="NCBI Taxonomy" id="135948"/>
    <lineage>
        <taxon>Bacteria</taxon>
        <taxon>Bacillati</taxon>
        <taxon>Actinomycetota</taxon>
        <taxon>Actinomycetes</taxon>
        <taxon>Micromonosporales</taxon>
        <taxon>Micromonosporaceae</taxon>
        <taxon>Actinoplanes</taxon>
    </lineage>
</organism>
<dbReference type="InterPro" id="IPR029044">
    <property type="entry name" value="Nucleotide-diphossugar_trans"/>
</dbReference>
<keyword evidence="3" id="KW-0808">Transferase</keyword>
<dbReference type="InterPro" id="IPR001173">
    <property type="entry name" value="Glyco_trans_2-like"/>
</dbReference>
<sequence>MIGEENPAALVAAAVRNRAVGLREELASGDLTGLLRAARAGRRPALARPDRVAVLAQVIALQDVLPGDRADALALFEMVGVRRVPARQRTVYAQLARSPRIAVDRQVRHEIATDLANPFREPGRPLRPWLRRFAAGLPAPAPRLDDRDHLPPFDRLCTADPAPVHRPELITVVVTAYRPGEGLLTAVRSILRQSWRHLEVLVVDDASPPEHDEVLARAVALDPRVRLLRQPRNAGTYVARNAGLDAAAGEFVTFQDSDDWSHPRRLELQVQPLLDDPSLVASTSDGRRVTEDLTLTRLGRRGGKLNPSALLLRKATVLARAGYFDVVRKGGDSEYIERIAAAFGDRALRHLPVHLALIRLSTGSLSRAEILPYWLHPARAAYRSAYLAWHARIAAGATPAFRPPDGSDRPFPAPAHLLRSAAGQEPVPRYDVIVAADWRVMRESQRSALAEIEALLGRGLRVAILHLEDWRRPTVRRLPVHPAVQDLVNAGRLGAVTLTDRVDCGVLLVRQAEVLRHPPAGETGLAPRTVLILIDEQPRAALGPCGAAAERLFRVPALWCPQSGAVRAACPDLPLTDFDLPTVAVPAAPRRTPIPRHPVLGAEVNHPRELAVFDGLTGFDVRIRAADGLRLPRQPAGRLVYRAADVAPLEFYAQLDFALRTGPSERAALDATATGCIVLPPGAAAALRRYQAEPELAAERRRRDRLALRDGHHPDLFAGRVAALARNAT</sequence>
<dbReference type="RefSeq" id="WP_185037491.1">
    <property type="nucleotide sequence ID" value="NZ_BAABFG010000005.1"/>
</dbReference>
<evidence type="ECO:0000256" key="3">
    <source>
        <dbReference type="ARBA" id="ARBA00022679"/>
    </source>
</evidence>